<evidence type="ECO:0008006" key="3">
    <source>
        <dbReference type="Google" id="ProtNLM"/>
    </source>
</evidence>
<dbReference type="SUPFAM" id="SSF53448">
    <property type="entry name" value="Nucleotide-diphospho-sugar transferases"/>
    <property type="match status" value="1"/>
</dbReference>
<keyword evidence="2" id="KW-1185">Reference proteome</keyword>
<protein>
    <recommendedName>
        <fullName evidence="3">Glycosyltransferase family 2 protein</fullName>
    </recommendedName>
</protein>
<dbReference type="EMBL" id="CP070371">
    <property type="protein sequence ID" value="QRZ15061.1"/>
    <property type="molecule type" value="Genomic_DNA"/>
</dbReference>
<accession>A0ABX7JNI2</accession>
<dbReference type="InterPro" id="IPR029044">
    <property type="entry name" value="Nucleotide-diphossugar_trans"/>
</dbReference>
<sequence>MRLSATINFFDGGELLLPMLRNIRPVADHISIVTQEVSNFGNRMSPFSIRAVDEASRLGLADDVLAYVPDLNLKGGRNEFLKRRAGIECARLAGADHVIFCDVDEFYETNLLASAKEFIAANQIDFSTARICSYYVKPTWRLTAINGASATEDLVPFICRLTDATSHEFDGWYPVGPVDPTRRIHLSPGKHYIFPAADIIMHHMTGIRWNIEEKLTNSSHNDSSSSIARQRFQYAHADRLVPGRNLLDDGTMIHIEPVKDIFGLTEQL</sequence>
<dbReference type="RefSeq" id="WP_205296022.1">
    <property type="nucleotide sequence ID" value="NZ_CP070371.1"/>
</dbReference>
<dbReference type="Proteomes" id="UP000663629">
    <property type="component" value="Chromosome 2"/>
</dbReference>
<gene>
    <name evidence="1" type="ORF">JWJ88_19150</name>
</gene>
<reference evidence="1 2" key="1">
    <citation type="submission" date="2021-02" db="EMBL/GenBank/DDBJ databases">
        <title>Paracoccus methylovroum sp.nov., a new methanol and methylamine utilizing methylotrophic denitrifer.</title>
        <authorList>
            <person name="Timsy T."/>
            <person name="Behrendt U."/>
            <person name="Ulrich A."/>
            <person name="Spanner T."/>
            <person name="Foesel B.U."/>
            <person name="Horn M.A."/>
            <person name="Kolb S."/>
        </authorList>
    </citation>
    <scope>NUCLEOTIDE SEQUENCE [LARGE SCALE GENOMIC DNA]</scope>
    <source>
        <strain evidence="1 2">H4-D09</strain>
    </source>
</reference>
<name>A0ABX7JNI2_9RHOB</name>
<evidence type="ECO:0000313" key="2">
    <source>
        <dbReference type="Proteomes" id="UP000663629"/>
    </source>
</evidence>
<organism evidence="1 2">
    <name type="scientific">Paracoccus methylovorus</name>
    <dbReference type="NCBI Taxonomy" id="2812658"/>
    <lineage>
        <taxon>Bacteria</taxon>
        <taxon>Pseudomonadati</taxon>
        <taxon>Pseudomonadota</taxon>
        <taxon>Alphaproteobacteria</taxon>
        <taxon>Rhodobacterales</taxon>
        <taxon>Paracoccaceae</taxon>
        <taxon>Paracoccus</taxon>
    </lineage>
</organism>
<evidence type="ECO:0000313" key="1">
    <source>
        <dbReference type="EMBL" id="QRZ15061.1"/>
    </source>
</evidence>
<proteinExistence type="predicted"/>